<feature type="transmembrane region" description="Helical" evidence="1">
    <location>
        <begin position="89"/>
        <end position="114"/>
    </location>
</feature>
<proteinExistence type="predicted"/>
<keyword evidence="1" id="KW-0812">Transmembrane</keyword>
<feature type="transmembrane region" description="Helical" evidence="1">
    <location>
        <begin position="126"/>
        <end position="145"/>
    </location>
</feature>
<gene>
    <name evidence="2" type="ORF">BHV28_00690</name>
</gene>
<reference evidence="2 3" key="2">
    <citation type="journal article" date="2016" name="Sci. Rep.">
        <title>The genome of Rhizobiales bacteria in predatory ants reveals urease gene functions but no genes for nitrogen fixation.</title>
        <authorList>
            <person name="Neuvonen M.M."/>
            <person name="Tamarit D."/>
            <person name="Naslund K."/>
            <person name="Liebig J."/>
            <person name="Feldhaar H."/>
            <person name="Moran N.A."/>
            <person name="Guy L."/>
            <person name="Andersson S.G."/>
        </authorList>
    </citation>
    <scope>NUCLEOTIDE SEQUENCE [LARGE SCALE GENOMIC DNA]</scope>
    <source>
        <strain evidence="2 3">Hsal</strain>
    </source>
</reference>
<dbReference type="STRING" id="1902579.BHV28_00690"/>
<organism evidence="2 3">
    <name type="scientific">Candidatus Tokpelaia hoelldobleri</name>
    <dbReference type="NCBI Taxonomy" id="1902579"/>
    <lineage>
        <taxon>Bacteria</taxon>
        <taxon>Pseudomonadati</taxon>
        <taxon>Pseudomonadota</taxon>
        <taxon>Alphaproteobacteria</taxon>
        <taxon>Hyphomicrobiales</taxon>
        <taxon>Candidatus Tokpelaia</taxon>
    </lineage>
</organism>
<evidence type="ECO:0008006" key="4">
    <source>
        <dbReference type="Google" id="ProtNLM"/>
    </source>
</evidence>
<keyword evidence="1" id="KW-1133">Transmembrane helix</keyword>
<dbReference type="Proteomes" id="UP000188912">
    <property type="component" value="Chromosome"/>
</dbReference>
<evidence type="ECO:0000313" key="2">
    <source>
        <dbReference type="EMBL" id="AQS40795.1"/>
    </source>
</evidence>
<feature type="transmembrane region" description="Helical" evidence="1">
    <location>
        <begin position="12"/>
        <end position="32"/>
    </location>
</feature>
<keyword evidence="1" id="KW-0472">Membrane</keyword>
<evidence type="ECO:0000256" key="1">
    <source>
        <dbReference type="SAM" id="Phobius"/>
    </source>
</evidence>
<protein>
    <recommendedName>
        <fullName evidence="4">Transmembrane protein</fullName>
    </recommendedName>
</protein>
<reference evidence="2 3" key="1">
    <citation type="journal article" date="2010" name="Science">
        <title>Genomic comparison of the ants Camponotus floridanus and Harpegnathos saltator.</title>
        <authorList>
            <person name="Bonasio R."/>
            <person name="Zhang G."/>
            <person name="Ye C."/>
            <person name="Mutti N.S."/>
            <person name="Fang X."/>
            <person name="Qin N."/>
            <person name="Donahue G."/>
            <person name="Yang P."/>
            <person name="Li Q."/>
            <person name="Li C."/>
            <person name="Zhang P."/>
            <person name="Huang Z."/>
            <person name="Berger S.L."/>
            <person name="Reinberg D."/>
            <person name="Wang J."/>
            <person name="Liebig J."/>
        </authorList>
    </citation>
    <scope>NUCLEOTIDE SEQUENCE [LARGE SCALE GENOMIC DNA]</scope>
    <source>
        <strain evidence="2 3">Hsal</strain>
    </source>
</reference>
<keyword evidence="3" id="KW-1185">Reference proteome</keyword>
<name>A0A1U9JSF1_9HYPH</name>
<dbReference type="AlphaFoldDB" id="A0A1U9JSF1"/>
<accession>A0A1U9JSF1</accession>
<sequence length="164" mass="18193">MVNEKTMFPYPIRGLGVLAIFLIVSPPVYVLVDAFRGHQWIGGTQVVIEFFEVFGKAVREKFLAAYSYYMPPAFIVGAWCAFKPARGAGLTLGGVLGRAIVAGFFFDLLFDIVIFHFQGKRLPEEFMATAMLRWIISGWVCWAVAKKFRLDKAAAEKTAGGKGT</sequence>
<dbReference type="KEGG" id="thd:BHV28_00690"/>
<dbReference type="EMBL" id="CP017315">
    <property type="protein sequence ID" value="AQS40795.1"/>
    <property type="molecule type" value="Genomic_DNA"/>
</dbReference>
<evidence type="ECO:0000313" key="3">
    <source>
        <dbReference type="Proteomes" id="UP000188912"/>
    </source>
</evidence>
<feature type="transmembrane region" description="Helical" evidence="1">
    <location>
        <begin position="63"/>
        <end position="82"/>
    </location>
</feature>